<evidence type="ECO:0000259" key="8">
    <source>
        <dbReference type="Pfam" id="PF17042"/>
    </source>
</evidence>
<comment type="similarity">
    <text evidence="1">Belongs to the four-carbon acid sugar kinase family.</text>
</comment>
<dbReference type="Pfam" id="PF17042">
    <property type="entry name" value="NBD_C"/>
    <property type="match status" value="1"/>
</dbReference>
<keyword evidence="5" id="KW-0067">ATP-binding</keyword>
<keyword evidence="2" id="KW-0808">Transferase</keyword>
<dbReference type="OrthoDB" id="9778478at2"/>
<dbReference type="AlphaFoldDB" id="A0A162M7X8"/>
<comment type="caution">
    <text evidence="9">The sequence shown here is derived from an EMBL/GenBank/DDBJ whole genome shotgun (WGS) entry which is preliminary data.</text>
</comment>
<dbReference type="Pfam" id="PF07005">
    <property type="entry name" value="SBD_N"/>
    <property type="match status" value="1"/>
</dbReference>
<evidence type="ECO:0000256" key="5">
    <source>
        <dbReference type="ARBA" id="ARBA00022840"/>
    </source>
</evidence>
<sequence length="416" mass="46683">MSKIIIIADDFTGANDTGVQLTKKGYKTYTLIDMENFTLKDLECDALVLDTESRGLSSENAYERVKQVIKNLKSVISLKLEGEIIYKKVDSTLRGNIVEEIKAIYEELKPELIVFAPAYPKNNRITLNEIHYVNGIPVDKSEFAEDIKNPVRVSNIKILFKNEGNVFKVRHVYRDEIKNLEKIIKNIEGINTLTFDAENDKDLLEIATQVLKSGKKVLWVGSAGLAEALILSMKKEGKIITISGSTRTVAISQLMNLSEKECIPIINIDLYNLFSNEEEEKNRICSLVNTYYDKDIIITSCMGQQDLDVTKNISLELGIDLKDISQIIAEKISEISLKVINIQKPKGLILTGGDIAFNVVKKLNAKIIKINKEIEPGIPEIELLKGPFKGLKIITKAGGFGNEMTLYNLYKHLKGE</sequence>
<feature type="domain" description="Four-carbon acid sugar kinase N-terminal" evidence="7">
    <location>
        <begin position="4"/>
        <end position="229"/>
    </location>
</feature>
<evidence type="ECO:0000256" key="3">
    <source>
        <dbReference type="ARBA" id="ARBA00022741"/>
    </source>
</evidence>
<dbReference type="EMBL" id="LOHZ01000042">
    <property type="protein sequence ID" value="KYO64489.1"/>
    <property type="molecule type" value="Genomic_DNA"/>
</dbReference>
<evidence type="ECO:0000256" key="4">
    <source>
        <dbReference type="ARBA" id="ARBA00022777"/>
    </source>
</evidence>
<accession>A0A162M7X8</accession>
<name>A0A162M7X8_9FIRM</name>
<evidence type="ECO:0000256" key="1">
    <source>
        <dbReference type="ARBA" id="ARBA00005715"/>
    </source>
</evidence>
<protein>
    <recommendedName>
        <fullName evidence="11">D-threonate kinase</fullName>
    </recommendedName>
</protein>
<gene>
    <name evidence="9" type="ORF">ATZ99_19170</name>
</gene>
<evidence type="ECO:0000313" key="10">
    <source>
        <dbReference type="Proteomes" id="UP000075737"/>
    </source>
</evidence>
<keyword evidence="3" id="KW-0547">Nucleotide-binding</keyword>
<evidence type="ECO:0000259" key="7">
    <source>
        <dbReference type="Pfam" id="PF07005"/>
    </source>
</evidence>
<dbReference type="Proteomes" id="UP000075737">
    <property type="component" value="Unassembled WGS sequence"/>
</dbReference>
<keyword evidence="4" id="KW-0418">Kinase</keyword>
<dbReference type="RefSeq" id="WP_068749023.1">
    <property type="nucleotide sequence ID" value="NZ_LOHZ01000042.1"/>
</dbReference>
<dbReference type="InterPro" id="IPR010737">
    <property type="entry name" value="4-carb_acid_sugar_kinase_N"/>
</dbReference>
<dbReference type="Gene3D" id="3.40.980.20">
    <property type="entry name" value="Four-carbon acid sugar kinase, nucleotide binding domain"/>
    <property type="match status" value="1"/>
</dbReference>
<dbReference type="InterPro" id="IPR031475">
    <property type="entry name" value="NBD_C"/>
</dbReference>
<keyword evidence="10" id="KW-1185">Reference proteome</keyword>
<reference evidence="9 10" key="1">
    <citation type="submission" date="2015-12" db="EMBL/GenBank/DDBJ databases">
        <title>Draft genome of Thermovenabulum gondwanense isolated from a red thermophilic microbial mat colonisisng an outflow channel of a bore well.</title>
        <authorList>
            <person name="Patel B.K."/>
        </authorList>
    </citation>
    <scope>NUCLEOTIDE SEQUENCE [LARGE SCALE GENOMIC DNA]</scope>
    <source>
        <strain evidence="9 10">R270</strain>
    </source>
</reference>
<dbReference type="Gene3D" id="3.40.50.10840">
    <property type="entry name" value="Putative sugar-binding, N-terminal domain"/>
    <property type="match status" value="1"/>
</dbReference>
<feature type="domain" description="Four-carbon acid sugar kinase nucleotide binding" evidence="8">
    <location>
        <begin position="241"/>
        <end position="406"/>
    </location>
</feature>
<organism evidence="9 10">
    <name type="scientific">Thermovenabulum gondwanense</name>
    <dbReference type="NCBI Taxonomy" id="520767"/>
    <lineage>
        <taxon>Bacteria</taxon>
        <taxon>Bacillati</taxon>
        <taxon>Bacillota</taxon>
        <taxon>Clostridia</taxon>
        <taxon>Thermosediminibacterales</taxon>
        <taxon>Thermosediminibacteraceae</taxon>
        <taxon>Thermovenabulum</taxon>
    </lineage>
</organism>
<evidence type="ECO:0008006" key="11">
    <source>
        <dbReference type="Google" id="ProtNLM"/>
    </source>
</evidence>
<evidence type="ECO:0000256" key="2">
    <source>
        <dbReference type="ARBA" id="ARBA00022679"/>
    </source>
</evidence>
<dbReference type="GO" id="GO:0005524">
    <property type="term" value="F:ATP binding"/>
    <property type="evidence" value="ECO:0007669"/>
    <property type="project" value="UniProtKB-KW"/>
</dbReference>
<dbReference type="InterPro" id="IPR037051">
    <property type="entry name" value="4-carb_acid_sugar_kinase_N_sf"/>
</dbReference>
<keyword evidence="6" id="KW-0119">Carbohydrate metabolism</keyword>
<dbReference type="SUPFAM" id="SSF142764">
    <property type="entry name" value="YgbK-like"/>
    <property type="match status" value="1"/>
</dbReference>
<dbReference type="PATRIC" id="fig|520767.4.peg.2044"/>
<dbReference type="STRING" id="520767.ATZ99_19170"/>
<proteinExistence type="inferred from homology"/>
<dbReference type="InterPro" id="IPR042213">
    <property type="entry name" value="NBD_C_sf"/>
</dbReference>
<evidence type="ECO:0000256" key="6">
    <source>
        <dbReference type="ARBA" id="ARBA00023277"/>
    </source>
</evidence>
<evidence type="ECO:0000313" key="9">
    <source>
        <dbReference type="EMBL" id="KYO64489.1"/>
    </source>
</evidence>
<dbReference type="GO" id="GO:0016301">
    <property type="term" value="F:kinase activity"/>
    <property type="evidence" value="ECO:0007669"/>
    <property type="project" value="UniProtKB-KW"/>
</dbReference>